<dbReference type="GO" id="GO:1902201">
    <property type="term" value="P:negative regulation of bacterial-type flagellum-dependent cell motility"/>
    <property type="evidence" value="ECO:0007669"/>
    <property type="project" value="TreeGrafter"/>
</dbReference>
<evidence type="ECO:0000313" key="6">
    <source>
        <dbReference type="Proteomes" id="UP000292120"/>
    </source>
</evidence>
<dbReference type="InterPro" id="IPR043128">
    <property type="entry name" value="Rev_trsase/Diguanyl_cyclase"/>
</dbReference>
<dbReference type="EMBL" id="SIXI01000004">
    <property type="protein sequence ID" value="TBO30050.1"/>
    <property type="molecule type" value="Genomic_DNA"/>
</dbReference>
<dbReference type="Gene3D" id="3.30.70.270">
    <property type="match status" value="1"/>
</dbReference>
<dbReference type="PANTHER" id="PTHR45138">
    <property type="entry name" value="REGULATORY COMPONENTS OF SENSORY TRANSDUCTION SYSTEM"/>
    <property type="match status" value="1"/>
</dbReference>
<dbReference type="FunFam" id="3.30.70.270:FF:000001">
    <property type="entry name" value="Diguanylate cyclase domain protein"/>
    <property type="match status" value="1"/>
</dbReference>
<dbReference type="InterPro" id="IPR029016">
    <property type="entry name" value="GAF-like_dom_sf"/>
</dbReference>
<evidence type="ECO:0000256" key="1">
    <source>
        <dbReference type="ARBA" id="ARBA00012528"/>
    </source>
</evidence>
<evidence type="ECO:0000256" key="3">
    <source>
        <dbReference type="SAM" id="Coils"/>
    </source>
</evidence>
<comment type="catalytic activity">
    <reaction evidence="2">
        <text>2 GTP = 3',3'-c-di-GMP + 2 diphosphate</text>
        <dbReference type="Rhea" id="RHEA:24898"/>
        <dbReference type="ChEBI" id="CHEBI:33019"/>
        <dbReference type="ChEBI" id="CHEBI:37565"/>
        <dbReference type="ChEBI" id="CHEBI:58805"/>
        <dbReference type="EC" id="2.7.7.65"/>
    </reaction>
</comment>
<protein>
    <recommendedName>
        <fullName evidence="1">diguanylate cyclase</fullName>
        <ecNumber evidence="1">2.7.7.65</ecNumber>
    </recommendedName>
</protein>
<dbReference type="InterPro" id="IPR029787">
    <property type="entry name" value="Nucleotide_cyclase"/>
</dbReference>
<dbReference type="InterPro" id="IPR050469">
    <property type="entry name" value="Diguanylate_Cyclase"/>
</dbReference>
<evidence type="ECO:0000256" key="2">
    <source>
        <dbReference type="ARBA" id="ARBA00034247"/>
    </source>
</evidence>
<dbReference type="SMART" id="SM00065">
    <property type="entry name" value="GAF"/>
    <property type="match status" value="2"/>
</dbReference>
<dbReference type="Proteomes" id="UP000292120">
    <property type="component" value="Unassembled WGS sequence"/>
</dbReference>
<dbReference type="PANTHER" id="PTHR45138:SF9">
    <property type="entry name" value="DIGUANYLATE CYCLASE DGCM-RELATED"/>
    <property type="match status" value="1"/>
</dbReference>
<evidence type="ECO:0000313" key="5">
    <source>
        <dbReference type="EMBL" id="TBO30050.1"/>
    </source>
</evidence>
<dbReference type="GO" id="GO:0043709">
    <property type="term" value="P:cell adhesion involved in single-species biofilm formation"/>
    <property type="evidence" value="ECO:0007669"/>
    <property type="project" value="TreeGrafter"/>
</dbReference>
<dbReference type="GO" id="GO:0005886">
    <property type="term" value="C:plasma membrane"/>
    <property type="evidence" value="ECO:0007669"/>
    <property type="project" value="TreeGrafter"/>
</dbReference>
<gene>
    <name evidence="5" type="ORF">EYS42_10060</name>
</gene>
<keyword evidence="3" id="KW-0175">Coiled coil</keyword>
<dbReference type="GO" id="GO:0052621">
    <property type="term" value="F:diguanylate cyclase activity"/>
    <property type="evidence" value="ECO:0007669"/>
    <property type="project" value="UniProtKB-EC"/>
</dbReference>
<proteinExistence type="predicted"/>
<dbReference type="OrthoDB" id="5571399at2"/>
<dbReference type="InterPro" id="IPR003018">
    <property type="entry name" value="GAF"/>
</dbReference>
<dbReference type="InterPro" id="IPR000160">
    <property type="entry name" value="GGDEF_dom"/>
</dbReference>
<dbReference type="SMART" id="SM00267">
    <property type="entry name" value="GGDEF"/>
    <property type="match status" value="1"/>
</dbReference>
<evidence type="ECO:0000259" key="4">
    <source>
        <dbReference type="PROSITE" id="PS50887"/>
    </source>
</evidence>
<reference evidence="5 6" key="1">
    <citation type="submission" date="2019-02" db="EMBL/GenBank/DDBJ databases">
        <title>Aquabacterium sp. strain KMB7.</title>
        <authorList>
            <person name="Chen W.-M."/>
        </authorList>
    </citation>
    <scope>NUCLEOTIDE SEQUENCE [LARGE SCALE GENOMIC DNA]</scope>
    <source>
        <strain evidence="5 6">KMB7</strain>
    </source>
</reference>
<comment type="caution">
    <text evidence="5">The sequence shown here is derived from an EMBL/GenBank/DDBJ whole genome shotgun (WGS) entry which is preliminary data.</text>
</comment>
<dbReference type="Gene3D" id="3.30.450.40">
    <property type="match status" value="2"/>
</dbReference>
<keyword evidence="6" id="KW-1185">Reference proteome</keyword>
<dbReference type="CDD" id="cd01949">
    <property type="entry name" value="GGDEF"/>
    <property type="match status" value="1"/>
</dbReference>
<dbReference type="PROSITE" id="PS50887">
    <property type="entry name" value="GGDEF"/>
    <property type="match status" value="1"/>
</dbReference>
<dbReference type="RefSeq" id="WP_130968044.1">
    <property type="nucleotide sequence ID" value="NZ_SIXI01000004.1"/>
</dbReference>
<dbReference type="Pfam" id="PF13185">
    <property type="entry name" value="GAF_2"/>
    <property type="match status" value="1"/>
</dbReference>
<organism evidence="5 6">
    <name type="scientific">Aquabacterium lacunae</name>
    <dbReference type="NCBI Taxonomy" id="2528630"/>
    <lineage>
        <taxon>Bacteria</taxon>
        <taxon>Pseudomonadati</taxon>
        <taxon>Pseudomonadota</taxon>
        <taxon>Betaproteobacteria</taxon>
        <taxon>Burkholderiales</taxon>
        <taxon>Aquabacterium</taxon>
    </lineage>
</organism>
<dbReference type="NCBIfam" id="TIGR00254">
    <property type="entry name" value="GGDEF"/>
    <property type="match status" value="1"/>
</dbReference>
<dbReference type="EC" id="2.7.7.65" evidence="1"/>
<accession>A0A4V2JFI6</accession>
<dbReference type="Gene3D" id="3.30.450.20">
    <property type="entry name" value="PAS domain"/>
    <property type="match status" value="1"/>
</dbReference>
<dbReference type="SUPFAM" id="SSF55781">
    <property type="entry name" value="GAF domain-like"/>
    <property type="match status" value="2"/>
</dbReference>
<feature type="coiled-coil region" evidence="3">
    <location>
        <begin position="297"/>
        <end position="327"/>
    </location>
</feature>
<dbReference type="InterPro" id="IPR035965">
    <property type="entry name" value="PAS-like_dom_sf"/>
</dbReference>
<dbReference type="Pfam" id="PF01590">
    <property type="entry name" value="GAF"/>
    <property type="match status" value="1"/>
</dbReference>
<dbReference type="Pfam" id="PF00990">
    <property type="entry name" value="GGDEF"/>
    <property type="match status" value="1"/>
</dbReference>
<feature type="domain" description="GGDEF" evidence="4">
    <location>
        <begin position="533"/>
        <end position="666"/>
    </location>
</feature>
<dbReference type="SUPFAM" id="SSF55073">
    <property type="entry name" value="Nucleotide cyclase"/>
    <property type="match status" value="1"/>
</dbReference>
<name>A0A4V2JFI6_9BURK</name>
<dbReference type="AlphaFoldDB" id="A0A4V2JFI6"/>
<dbReference type="SUPFAM" id="SSF55785">
    <property type="entry name" value="PYP-like sensor domain (PAS domain)"/>
    <property type="match status" value="1"/>
</dbReference>
<sequence>MPIATAHVSSVTPTAQEAAQEAQRLSALRSLEVLDTPPDPDLDRLTRLVAHVFNVPTCLVSMVDSEQLWFKARCGFADPRFPRETSICHHVVMKQQTLVISDLSRDPLFSKYAWVQQQTNGFRFYAGAPLRTREGHVVGTLCLLDTRPRTEFTEADRTRLSTFADVVMSILQSHQQRLEIRRERELLSSGPVAALIWDTHTPASLLYRSGNLHDILGEAAMRHLDDGQPFEQLLPADRQDAFRAALQAHALGLDTWQEITYPLADGERWVQQITRGDLDNHGQLVRVRGFLLDVTATKRMEASLRQQEAERRQVQRLQALINEAQQNFLLSKDIQAACEALFEPLLQITGSRFGFIGITHIDEVGHKSLFVPTISNISWDEGSRHWYEEHQKRPNAMRFNNLDNLFGHVVTHGEVVLTNAPATHPASRGTPKGHPNLDSFLGIPLSFNGEVLGMIGLGNREGGFDEAVQQLLQPLVVTLGTLLHARVVEDQRQAMEEQLRHLASVDALTQLANRRAFMDAAEQQFRQARRYQQPCTLALLDLDHFKRINDEHGHAGGDAALKAFSQVMKQSTRETDLIGRVGGEEFAVLLTQTSEQEAWVALERIRQQLSQTTVAHGNSTMQLTVSIGMAPWHSALHGLEDWLTQADHALYGAKSGGRNCMVCATTPSIGRTVQPAEHPD</sequence>